<sequence>MQYSSSFIISALAETWNSLGGYCRELGEEQWIALSNCPGWSVGDILSHIVGTERSLLGDQTPVMDDDQVGSHVKNEIGRSNEAWIKSLRSKSSAEILDQFESCVTKRLEVLGSMTEEEFSKESWTPIGKGTYRDFMVIRVMDCFVHEQDIRISSGGSFLAHDRSGKISYDQLVSGLGFVVGKKVKAKEGTQVRFEIEVNPGNVDTIRILIRDGRAVVARDDAKEIDDASLTMTFEAFVFAAAGRLNAHSYLEDGSVKIGSDSELGTAVYQNLGFLI</sequence>
<dbReference type="GO" id="GO:0046872">
    <property type="term" value="F:metal ion binding"/>
    <property type="evidence" value="ECO:0007669"/>
    <property type="project" value="InterPro"/>
</dbReference>
<dbReference type="EMBL" id="JXYS01000106">
    <property type="protein sequence ID" value="KJF15980.1"/>
    <property type="molecule type" value="Genomic_DNA"/>
</dbReference>
<dbReference type="InterPro" id="IPR036527">
    <property type="entry name" value="SCP2_sterol-bd_dom_sf"/>
</dbReference>
<proteinExistence type="predicted"/>
<protein>
    <recommendedName>
        <fullName evidence="5">Mycothiol-dependent maleylpyruvate isomerase metal-binding domain-containing protein</fullName>
    </recommendedName>
</protein>
<dbReference type="SUPFAM" id="SSF109854">
    <property type="entry name" value="DinB/YfiT-like putative metalloenzymes"/>
    <property type="match status" value="1"/>
</dbReference>
<reference evidence="3 4" key="1">
    <citation type="submission" date="2015-01" db="EMBL/GenBank/DDBJ databases">
        <title>Draft genome of the acidophilic iron oxidizer Acidithrix ferrooxidans strain Py-F3.</title>
        <authorList>
            <person name="Poehlein A."/>
            <person name="Eisen S."/>
            <person name="Schloemann M."/>
            <person name="Johnson B.D."/>
            <person name="Daniel R."/>
            <person name="Muehling M."/>
        </authorList>
    </citation>
    <scope>NUCLEOTIDE SEQUENCE [LARGE SCALE GENOMIC DNA]</scope>
    <source>
        <strain evidence="3 4">Py-F3</strain>
    </source>
</reference>
<dbReference type="InterPro" id="IPR003033">
    <property type="entry name" value="SCP2_sterol-bd_dom"/>
</dbReference>
<evidence type="ECO:0000259" key="1">
    <source>
        <dbReference type="Pfam" id="PF02036"/>
    </source>
</evidence>
<dbReference type="AlphaFoldDB" id="A0A0D8HDF0"/>
<dbReference type="SUPFAM" id="SSF55718">
    <property type="entry name" value="SCP-like"/>
    <property type="match status" value="1"/>
</dbReference>
<dbReference type="InterPro" id="IPR034660">
    <property type="entry name" value="DinB/YfiT-like"/>
</dbReference>
<keyword evidence="4" id="KW-1185">Reference proteome</keyword>
<dbReference type="Proteomes" id="UP000032360">
    <property type="component" value="Unassembled WGS sequence"/>
</dbReference>
<dbReference type="Gene3D" id="1.20.120.450">
    <property type="entry name" value="dinb family like domain"/>
    <property type="match status" value="1"/>
</dbReference>
<dbReference type="Pfam" id="PF11716">
    <property type="entry name" value="MDMPI_N"/>
    <property type="match status" value="1"/>
</dbReference>
<feature type="domain" description="Mycothiol-dependent maleylpyruvate isomerase metal-binding" evidence="2">
    <location>
        <begin position="13"/>
        <end position="151"/>
    </location>
</feature>
<dbReference type="InterPro" id="IPR017517">
    <property type="entry name" value="Maleyloyr_isom"/>
</dbReference>
<gene>
    <name evidence="3" type="ORF">AXFE_31760</name>
</gene>
<feature type="domain" description="SCP2" evidence="1">
    <location>
        <begin position="187"/>
        <end position="268"/>
    </location>
</feature>
<comment type="caution">
    <text evidence="3">The sequence shown here is derived from an EMBL/GenBank/DDBJ whole genome shotgun (WGS) entry which is preliminary data.</text>
</comment>
<accession>A0A0D8HDF0</accession>
<evidence type="ECO:0000313" key="4">
    <source>
        <dbReference type="Proteomes" id="UP000032360"/>
    </source>
</evidence>
<dbReference type="RefSeq" id="WP_052606844.1">
    <property type="nucleotide sequence ID" value="NZ_JXYS01000106.1"/>
</dbReference>
<dbReference type="Gene3D" id="3.30.1050.10">
    <property type="entry name" value="SCP2 sterol-binding domain"/>
    <property type="match status" value="1"/>
</dbReference>
<dbReference type="OrthoDB" id="154293at2"/>
<dbReference type="STRING" id="1280514.AXFE_31760"/>
<evidence type="ECO:0000313" key="3">
    <source>
        <dbReference type="EMBL" id="KJF15980.1"/>
    </source>
</evidence>
<organism evidence="3 4">
    <name type="scientific">Acidithrix ferrooxidans</name>
    <dbReference type="NCBI Taxonomy" id="1280514"/>
    <lineage>
        <taxon>Bacteria</taxon>
        <taxon>Bacillati</taxon>
        <taxon>Actinomycetota</taxon>
        <taxon>Acidimicrobiia</taxon>
        <taxon>Acidimicrobiales</taxon>
        <taxon>Acidimicrobiaceae</taxon>
        <taxon>Acidithrix</taxon>
    </lineage>
</organism>
<dbReference type="Pfam" id="PF02036">
    <property type="entry name" value="SCP2"/>
    <property type="match status" value="1"/>
</dbReference>
<dbReference type="NCBIfam" id="TIGR03083">
    <property type="entry name" value="maleylpyruvate isomerase family mycothiol-dependent enzyme"/>
    <property type="match status" value="1"/>
</dbReference>
<evidence type="ECO:0008006" key="5">
    <source>
        <dbReference type="Google" id="ProtNLM"/>
    </source>
</evidence>
<name>A0A0D8HDF0_9ACTN</name>
<dbReference type="InterPro" id="IPR024344">
    <property type="entry name" value="MDMPI_metal-binding"/>
</dbReference>
<evidence type="ECO:0000259" key="2">
    <source>
        <dbReference type="Pfam" id="PF11716"/>
    </source>
</evidence>